<feature type="domain" description="Terpene synthase metal-binding" evidence="6">
    <location>
        <begin position="139"/>
        <end position="289"/>
    </location>
</feature>
<dbReference type="GO" id="GO:0000287">
    <property type="term" value="F:magnesium ion binding"/>
    <property type="evidence" value="ECO:0007669"/>
    <property type="project" value="InterPro"/>
</dbReference>
<keyword evidence="3" id="KW-0460">Magnesium</keyword>
<evidence type="ECO:0000256" key="2">
    <source>
        <dbReference type="ARBA" id="ARBA00022723"/>
    </source>
</evidence>
<gene>
    <name evidence="7" type="primary">TPS13_2</name>
    <name evidence="7" type="ORF">CK203_102689</name>
</gene>
<evidence type="ECO:0000256" key="1">
    <source>
        <dbReference type="ARBA" id="ARBA00001946"/>
    </source>
</evidence>
<name>A0A438FFE3_VITVI</name>
<dbReference type="AlphaFoldDB" id="A0A438FFE3"/>
<dbReference type="InterPro" id="IPR008949">
    <property type="entry name" value="Isoprenoid_synthase_dom_sf"/>
</dbReference>
<dbReference type="InterPro" id="IPR036965">
    <property type="entry name" value="Terpene_synth_N_sf"/>
</dbReference>
<dbReference type="Proteomes" id="UP000288805">
    <property type="component" value="Unassembled WGS sequence"/>
</dbReference>
<dbReference type="InterPro" id="IPR005630">
    <property type="entry name" value="Terpene_synthase_metal-bd"/>
</dbReference>
<evidence type="ECO:0000259" key="5">
    <source>
        <dbReference type="Pfam" id="PF01397"/>
    </source>
</evidence>
<evidence type="ECO:0000256" key="3">
    <source>
        <dbReference type="ARBA" id="ARBA00022842"/>
    </source>
</evidence>
<dbReference type="PANTHER" id="PTHR31225">
    <property type="entry name" value="OS04G0344100 PROTEIN-RELATED"/>
    <property type="match status" value="1"/>
</dbReference>
<sequence>MESMMMIDAIQRLGIDHHFEEEIEAVLQKQYMKSSIHGDCDEDLYEVALRFRLLRQEGYTVPAEQGGKFKQNLREDIRGLMGLYEASQLSIGEDILEEAGNFSSLLLNACLQHLDRHQAAVVKNTLEHPHHKSLARWWKDLGLTEELKFARDQPLKCYMWPMAIIPDPRLSEQRIELTKPISLIYIIDDIFDVGGTLDELTLFTEAVNRWDLSAFKELPEYMKMCFKTLDDITNEISTKVHKEHKWNPVGSLRKAWASLCNAFLVEAKWFASGHVPKDEEYLKNGAVSIISSTATILRLWDDLGSAKDENQDGHDGSYVECYLKEHRGSSVENARQIVAHMISDMWKRLNKECLSPNPFSTSFTKGSLNIARMVPLMYSYDDQQCLPGLEEHMKSLLLENLPYRNAQKIN</sequence>
<comment type="cofactor">
    <cofactor evidence="1">
        <name>Mg(2+)</name>
        <dbReference type="ChEBI" id="CHEBI:18420"/>
    </cofactor>
</comment>
<dbReference type="EMBL" id="QGNW01000930">
    <property type="protein sequence ID" value="RVW58709.1"/>
    <property type="molecule type" value="Genomic_DNA"/>
</dbReference>
<dbReference type="Gene3D" id="1.10.600.10">
    <property type="entry name" value="Farnesyl Diphosphate Synthase"/>
    <property type="match status" value="2"/>
</dbReference>
<dbReference type="GO" id="GO:0010333">
    <property type="term" value="F:terpene synthase activity"/>
    <property type="evidence" value="ECO:0007669"/>
    <property type="project" value="InterPro"/>
</dbReference>
<dbReference type="InterPro" id="IPR001906">
    <property type="entry name" value="Terpene_synth_N"/>
</dbReference>
<comment type="caution">
    <text evidence="7">The sequence shown here is derived from an EMBL/GenBank/DDBJ whole genome shotgun (WGS) entry which is preliminary data.</text>
</comment>
<keyword evidence="4" id="KW-0456">Lyase</keyword>
<feature type="domain" description="Terpene synthase N-terminal" evidence="5">
    <location>
        <begin position="2"/>
        <end position="123"/>
    </location>
</feature>
<evidence type="ECO:0000256" key="4">
    <source>
        <dbReference type="ARBA" id="ARBA00023239"/>
    </source>
</evidence>
<dbReference type="Gene3D" id="1.50.10.130">
    <property type="entry name" value="Terpene synthase, N-terminal domain"/>
    <property type="match status" value="1"/>
</dbReference>
<reference evidence="7 8" key="1">
    <citation type="journal article" date="2018" name="PLoS Genet.">
        <title>Population sequencing reveals clonal diversity and ancestral inbreeding in the grapevine cultivar Chardonnay.</title>
        <authorList>
            <person name="Roach M.J."/>
            <person name="Johnson D.L."/>
            <person name="Bohlmann J."/>
            <person name="van Vuuren H.J."/>
            <person name="Jones S.J."/>
            <person name="Pretorius I.S."/>
            <person name="Schmidt S.A."/>
            <person name="Borneman A.R."/>
        </authorList>
    </citation>
    <scope>NUCLEOTIDE SEQUENCE [LARGE SCALE GENOMIC DNA]</scope>
    <source>
        <strain evidence="8">cv. Chardonnay</strain>
        <tissue evidence="7">Leaf</tissue>
    </source>
</reference>
<organism evidence="7 8">
    <name type="scientific">Vitis vinifera</name>
    <name type="common">Grape</name>
    <dbReference type="NCBI Taxonomy" id="29760"/>
    <lineage>
        <taxon>Eukaryota</taxon>
        <taxon>Viridiplantae</taxon>
        <taxon>Streptophyta</taxon>
        <taxon>Embryophyta</taxon>
        <taxon>Tracheophyta</taxon>
        <taxon>Spermatophyta</taxon>
        <taxon>Magnoliopsida</taxon>
        <taxon>eudicotyledons</taxon>
        <taxon>Gunneridae</taxon>
        <taxon>Pentapetalae</taxon>
        <taxon>rosids</taxon>
        <taxon>Vitales</taxon>
        <taxon>Vitaceae</taxon>
        <taxon>Viteae</taxon>
        <taxon>Vitis</taxon>
    </lineage>
</organism>
<accession>A0A438FFE3</accession>
<evidence type="ECO:0000313" key="7">
    <source>
        <dbReference type="EMBL" id="RVW58709.1"/>
    </source>
</evidence>
<proteinExistence type="predicted"/>
<dbReference type="GO" id="GO:0016114">
    <property type="term" value="P:terpenoid biosynthetic process"/>
    <property type="evidence" value="ECO:0007669"/>
    <property type="project" value="InterPro"/>
</dbReference>
<dbReference type="SUPFAM" id="SSF48239">
    <property type="entry name" value="Terpenoid cyclases/Protein prenyltransferases"/>
    <property type="match status" value="1"/>
</dbReference>
<dbReference type="Pfam" id="PF01397">
    <property type="entry name" value="Terpene_synth"/>
    <property type="match status" value="1"/>
</dbReference>
<keyword evidence="2" id="KW-0479">Metal-binding</keyword>
<evidence type="ECO:0000313" key="8">
    <source>
        <dbReference type="Proteomes" id="UP000288805"/>
    </source>
</evidence>
<dbReference type="Pfam" id="PF03936">
    <property type="entry name" value="Terpene_synth_C"/>
    <property type="match status" value="1"/>
</dbReference>
<dbReference type="InterPro" id="IPR008930">
    <property type="entry name" value="Terpenoid_cyclase/PrenylTrfase"/>
</dbReference>
<protein>
    <submittedName>
        <fullName evidence="7">Putative terpene synthase 13</fullName>
    </submittedName>
</protein>
<dbReference type="SUPFAM" id="SSF48576">
    <property type="entry name" value="Terpenoid synthases"/>
    <property type="match status" value="1"/>
</dbReference>
<dbReference type="PANTHER" id="PTHR31225:SF0">
    <property type="entry name" value="S-(+)-LINALOOL SYNTHASE, CHLOROPLASTIC"/>
    <property type="match status" value="1"/>
</dbReference>
<evidence type="ECO:0000259" key="6">
    <source>
        <dbReference type="Pfam" id="PF03936"/>
    </source>
</evidence>
<dbReference type="InterPro" id="IPR050148">
    <property type="entry name" value="Terpene_synthase-like"/>
</dbReference>